<comment type="function">
    <text evidence="10">GTP hydrolase that promotes the GTP-dependent binding of aminoacyl-tRNA to the A-site of ribosomes during protein biosynthesis.</text>
</comment>
<feature type="binding site" evidence="10">
    <location>
        <position position="26"/>
    </location>
    <ligand>
        <name>Mg(2+)</name>
        <dbReference type="ChEBI" id="CHEBI:18420"/>
    </ligand>
</feature>
<dbReference type="InterPro" id="IPR000795">
    <property type="entry name" value="T_Tr_GTP-bd_dom"/>
</dbReference>
<dbReference type="CDD" id="cd03697">
    <property type="entry name" value="EFTU_II"/>
    <property type="match status" value="1"/>
</dbReference>
<dbReference type="PRINTS" id="PR00315">
    <property type="entry name" value="ELONGATNFCT"/>
</dbReference>
<evidence type="ECO:0000256" key="5">
    <source>
        <dbReference type="ARBA" id="ARBA00022801"/>
    </source>
</evidence>
<feature type="binding site" evidence="10">
    <location>
        <begin position="136"/>
        <end position="139"/>
    </location>
    <ligand>
        <name>GTP</name>
        <dbReference type="ChEBI" id="CHEBI:37565"/>
    </ligand>
</feature>
<feature type="binding site" evidence="10">
    <location>
        <begin position="19"/>
        <end position="26"/>
    </location>
    <ligand>
        <name>GTP</name>
        <dbReference type="ChEBI" id="CHEBI:37565"/>
    </ligand>
</feature>
<feature type="domain" description="Tr-type G" evidence="11">
    <location>
        <begin position="10"/>
        <end position="204"/>
    </location>
</feature>
<sequence>MAKEKFERDKPHVNVGTIGHIDHGKTTLTAAITTVLAEKMGGEARSFAEIDNAPEEKERGITIATSHVEYQTENRHYAHVDCPGHADYVKNMITGAAQMDGAILVVSAADGPMPQTREHILLARQVGVPYIVVFLNKADMVDDEELLELVEVEVRDLLNEYDFPGDDIPFITGSALKALEGDEQYRAKIVELAAALDAYIPEPERDLDKPFLMPVEDVFSITGRGTVATGRIEQGIIRTGDTVEIVGIKETTNTVVTGVEMFRKILDEGRAGDNVGCLLRGTKREEIERGQVLCQPGSITPHTKFKAEVYILKKEEGGRHTPFFTGYRPQFYFRTTDVTGVSNLPEGVEMVMPGDNIQMDIELIQPIAMDAGLRFAIREGGRTVGSGVVTEVIE</sequence>
<comment type="catalytic activity">
    <reaction evidence="10">
        <text>GTP + H2O = GDP + phosphate + H(+)</text>
        <dbReference type="Rhea" id="RHEA:19669"/>
        <dbReference type="ChEBI" id="CHEBI:15377"/>
        <dbReference type="ChEBI" id="CHEBI:15378"/>
        <dbReference type="ChEBI" id="CHEBI:37565"/>
        <dbReference type="ChEBI" id="CHEBI:43474"/>
        <dbReference type="ChEBI" id="CHEBI:58189"/>
        <dbReference type="EC" id="3.6.5.3"/>
    </reaction>
</comment>
<name>A0A840IG63_9ACTN</name>
<evidence type="ECO:0000256" key="10">
    <source>
        <dbReference type="HAMAP-Rule" id="MF_00118"/>
    </source>
</evidence>
<dbReference type="InterPro" id="IPR005225">
    <property type="entry name" value="Small_GTP-bd"/>
</dbReference>
<dbReference type="Gene3D" id="3.40.50.300">
    <property type="entry name" value="P-loop containing nucleotide triphosphate hydrolases"/>
    <property type="match status" value="1"/>
</dbReference>
<dbReference type="Pfam" id="PF03144">
    <property type="entry name" value="GTP_EFTU_D2"/>
    <property type="match status" value="1"/>
</dbReference>
<dbReference type="EMBL" id="JACHNU010000003">
    <property type="protein sequence ID" value="MBB4662930.1"/>
    <property type="molecule type" value="Genomic_DNA"/>
</dbReference>
<evidence type="ECO:0000256" key="2">
    <source>
        <dbReference type="ARBA" id="ARBA00022490"/>
    </source>
</evidence>
<evidence type="ECO:0000256" key="1">
    <source>
        <dbReference type="ARBA" id="ARBA00007249"/>
    </source>
</evidence>
<protein>
    <recommendedName>
        <fullName evidence="9 10">Elongation factor Tu</fullName>
        <shortName evidence="10">EF-Tu</shortName>
        <ecNumber evidence="10">3.6.5.3</ecNumber>
    </recommendedName>
</protein>
<dbReference type="PANTHER" id="PTHR43721:SF22">
    <property type="entry name" value="ELONGATION FACTOR TU, MITOCHONDRIAL"/>
    <property type="match status" value="1"/>
</dbReference>
<keyword evidence="10" id="KW-0479">Metal-binding</keyword>
<dbReference type="AlphaFoldDB" id="A0A840IG63"/>
<dbReference type="InterPro" id="IPR009001">
    <property type="entry name" value="Transl_elong_EF1A/Init_IF2_C"/>
</dbReference>
<dbReference type="Pfam" id="PF03143">
    <property type="entry name" value="GTP_EFTU_D3"/>
    <property type="match status" value="1"/>
</dbReference>
<dbReference type="NCBIfam" id="TIGR00485">
    <property type="entry name" value="EF-Tu"/>
    <property type="match status" value="1"/>
</dbReference>
<dbReference type="SUPFAM" id="SSF50465">
    <property type="entry name" value="EF-Tu/eEF-1alpha/eIF2-gamma C-terminal domain"/>
    <property type="match status" value="1"/>
</dbReference>
<dbReference type="Gene3D" id="2.40.30.10">
    <property type="entry name" value="Translation factors"/>
    <property type="match status" value="2"/>
</dbReference>
<reference evidence="12 13" key="1">
    <citation type="submission" date="2020-08" db="EMBL/GenBank/DDBJ databases">
        <title>Genomic Encyclopedia of Archaeal and Bacterial Type Strains, Phase II (KMG-II): from individual species to whole genera.</title>
        <authorList>
            <person name="Goeker M."/>
        </authorList>
    </citation>
    <scope>NUCLEOTIDE SEQUENCE [LARGE SCALE GENOMIC DNA]</scope>
    <source>
        <strain evidence="12 13">DSM 23288</strain>
    </source>
</reference>
<dbReference type="NCBIfam" id="TIGR00231">
    <property type="entry name" value="small_GTP"/>
    <property type="match status" value="1"/>
</dbReference>
<dbReference type="GO" id="GO:0003924">
    <property type="term" value="F:GTPase activity"/>
    <property type="evidence" value="ECO:0007669"/>
    <property type="project" value="UniProtKB-UniRule"/>
</dbReference>
<dbReference type="InterPro" id="IPR009000">
    <property type="entry name" value="Transl_B-barrel_sf"/>
</dbReference>
<dbReference type="HAMAP" id="MF_00118_B">
    <property type="entry name" value="EF_Tu_B"/>
    <property type="match status" value="1"/>
</dbReference>
<keyword evidence="7 10" id="KW-0648">Protein biosynthesis</keyword>
<dbReference type="CDD" id="cd03707">
    <property type="entry name" value="EFTU_III"/>
    <property type="match status" value="1"/>
</dbReference>
<evidence type="ECO:0000256" key="9">
    <source>
        <dbReference type="ARBA" id="ARBA00029554"/>
    </source>
</evidence>
<evidence type="ECO:0000256" key="7">
    <source>
        <dbReference type="ARBA" id="ARBA00022917"/>
    </source>
</evidence>
<keyword evidence="8 10" id="KW-0342">GTP-binding</keyword>
<keyword evidence="5 10" id="KW-0378">Hydrolase</keyword>
<dbReference type="GO" id="GO:0000287">
    <property type="term" value="F:magnesium ion binding"/>
    <property type="evidence" value="ECO:0007669"/>
    <property type="project" value="UniProtKB-UniRule"/>
</dbReference>
<dbReference type="CDD" id="cd01884">
    <property type="entry name" value="EF_Tu"/>
    <property type="match status" value="1"/>
</dbReference>
<evidence type="ECO:0000256" key="6">
    <source>
        <dbReference type="ARBA" id="ARBA00022842"/>
    </source>
</evidence>
<dbReference type="PANTHER" id="PTHR43721">
    <property type="entry name" value="ELONGATION FACTOR TU-RELATED"/>
    <property type="match status" value="1"/>
</dbReference>
<dbReference type="InterPro" id="IPR050055">
    <property type="entry name" value="EF-Tu_GTPase"/>
</dbReference>
<dbReference type="RefSeq" id="WP_183342564.1">
    <property type="nucleotide sequence ID" value="NZ_JACHNU010000003.1"/>
</dbReference>
<proteinExistence type="inferred from homology"/>
<dbReference type="GO" id="GO:0003746">
    <property type="term" value="F:translation elongation factor activity"/>
    <property type="evidence" value="ECO:0007669"/>
    <property type="project" value="UniProtKB-UniRule"/>
</dbReference>
<dbReference type="SUPFAM" id="SSF50447">
    <property type="entry name" value="Translation proteins"/>
    <property type="match status" value="1"/>
</dbReference>
<comment type="subunit">
    <text evidence="10">Monomer.</text>
</comment>
<dbReference type="GO" id="GO:0005829">
    <property type="term" value="C:cytosol"/>
    <property type="evidence" value="ECO:0007669"/>
    <property type="project" value="TreeGrafter"/>
</dbReference>
<dbReference type="InterPro" id="IPR004161">
    <property type="entry name" value="EFTu-like_2"/>
</dbReference>
<keyword evidence="2 10" id="KW-0963">Cytoplasm</keyword>
<dbReference type="InterPro" id="IPR041709">
    <property type="entry name" value="EF-Tu_GTP-bd"/>
</dbReference>
<dbReference type="InterPro" id="IPR004541">
    <property type="entry name" value="Transl_elong_EFTu/EF1A_bac/org"/>
</dbReference>
<dbReference type="Pfam" id="PF00009">
    <property type="entry name" value="GTP_EFTU"/>
    <property type="match status" value="1"/>
</dbReference>
<accession>A0A840IG63</accession>
<dbReference type="InterPro" id="IPR031157">
    <property type="entry name" value="G_TR_CS"/>
</dbReference>
<keyword evidence="6 10" id="KW-0460">Magnesium</keyword>
<evidence type="ECO:0000256" key="3">
    <source>
        <dbReference type="ARBA" id="ARBA00022741"/>
    </source>
</evidence>
<evidence type="ECO:0000256" key="4">
    <source>
        <dbReference type="ARBA" id="ARBA00022768"/>
    </source>
</evidence>
<evidence type="ECO:0000256" key="8">
    <source>
        <dbReference type="ARBA" id="ARBA00023134"/>
    </source>
</evidence>
<dbReference type="EC" id="3.6.5.3" evidence="10"/>
<dbReference type="SUPFAM" id="SSF52540">
    <property type="entry name" value="P-loop containing nucleoside triphosphate hydrolases"/>
    <property type="match status" value="1"/>
</dbReference>
<keyword evidence="4 10" id="KW-0251">Elongation factor</keyword>
<dbReference type="FunFam" id="3.40.50.300:FF:000003">
    <property type="entry name" value="Elongation factor Tu"/>
    <property type="match status" value="1"/>
</dbReference>
<gene>
    <name evidence="10" type="primary">tuf</name>
    <name evidence="12" type="ORF">BDZ31_002519</name>
</gene>
<dbReference type="GO" id="GO:0005525">
    <property type="term" value="F:GTP binding"/>
    <property type="evidence" value="ECO:0007669"/>
    <property type="project" value="UniProtKB-UniRule"/>
</dbReference>
<dbReference type="PROSITE" id="PS51722">
    <property type="entry name" value="G_TR_2"/>
    <property type="match status" value="1"/>
</dbReference>
<comment type="subcellular location">
    <subcellularLocation>
        <location evidence="10">Cytoplasm</location>
    </subcellularLocation>
</comment>
<keyword evidence="3 10" id="KW-0547">Nucleotide-binding</keyword>
<evidence type="ECO:0000259" key="11">
    <source>
        <dbReference type="PROSITE" id="PS51722"/>
    </source>
</evidence>
<dbReference type="PROSITE" id="PS00301">
    <property type="entry name" value="G_TR_1"/>
    <property type="match status" value="1"/>
</dbReference>
<organism evidence="12 13">
    <name type="scientific">Conexibacter arvalis</name>
    <dbReference type="NCBI Taxonomy" id="912552"/>
    <lineage>
        <taxon>Bacteria</taxon>
        <taxon>Bacillati</taxon>
        <taxon>Actinomycetota</taxon>
        <taxon>Thermoleophilia</taxon>
        <taxon>Solirubrobacterales</taxon>
        <taxon>Conexibacteraceae</taxon>
        <taxon>Conexibacter</taxon>
    </lineage>
</organism>
<dbReference type="FunFam" id="2.40.30.10:FF:000001">
    <property type="entry name" value="Elongation factor Tu"/>
    <property type="match status" value="1"/>
</dbReference>
<comment type="similarity">
    <text evidence="1 10">Belongs to the TRAFAC class translation factor GTPase superfamily. Classic translation factor GTPase family. EF-Tu/EF-1A subfamily.</text>
</comment>
<dbReference type="NCBIfam" id="NF009373">
    <property type="entry name" value="PRK12736.1"/>
    <property type="match status" value="1"/>
</dbReference>
<dbReference type="NCBIfam" id="NF009372">
    <property type="entry name" value="PRK12735.1"/>
    <property type="match status" value="1"/>
</dbReference>
<dbReference type="InterPro" id="IPR027417">
    <property type="entry name" value="P-loop_NTPase"/>
</dbReference>
<keyword evidence="13" id="KW-1185">Reference proteome</keyword>
<dbReference type="InterPro" id="IPR033720">
    <property type="entry name" value="EFTU_2"/>
</dbReference>
<dbReference type="NCBIfam" id="NF000766">
    <property type="entry name" value="PRK00049.1"/>
    <property type="match status" value="1"/>
</dbReference>
<dbReference type="InterPro" id="IPR004160">
    <property type="entry name" value="Transl_elong_EFTu/EF1A_C"/>
</dbReference>
<evidence type="ECO:0000313" key="12">
    <source>
        <dbReference type="EMBL" id="MBB4662930.1"/>
    </source>
</evidence>
<evidence type="ECO:0000313" key="13">
    <source>
        <dbReference type="Proteomes" id="UP000585272"/>
    </source>
</evidence>
<dbReference type="Proteomes" id="UP000585272">
    <property type="component" value="Unassembled WGS sequence"/>
</dbReference>
<feature type="binding site" evidence="10">
    <location>
        <begin position="81"/>
        <end position="85"/>
    </location>
    <ligand>
        <name>GTP</name>
        <dbReference type="ChEBI" id="CHEBI:37565"/>
    </ligand>
</feature>
<comment type="caution">
    <text evidence="12">The sequence shown here is derived from an EMBL/GenBank/DDBJ whole genome shotgun (WGS) entry which is preliminary data.</text>
</comment>